<accession>A0ABU0YS47</accession>
<sequence length="118" mass="13187">MSQAQHDHAAFDRFPALVRDLTAEFGSDGIGAVIEKFIAAEEADFLWESRFAERNLGDLECFDGDEDRCQRVAVMGYFQGEYYVAICIVDSERQAAALLKSRQFESFEGAEIAFLASS</sequence>
<organism evidence="1 2">
    <name type="scientific">Dongia sedimenti</name>
    <dbReference type="NCBI Taxonomy" id="3064282"/>
    <lineage>
        <taxon>Bacteria</taxon>
        <taxon>Pseudomonadati</taxon>
        <taxon>Pseudomonadota</taxon>
        <taxon>Alphaproteobacteria</taxon>
        <taxon>Rhodospirillales</taxon>
        <taxon>Dongiaceae</taxon>
        <taxon>Dongia</taxon>
    </lineage>
</organism>
<protein>
    <submittedName>
        <fullName evidence="1">Uncharacterized protein</fullName>
    </submittedName>
</protein>
<dbReference type="EMBL" id="JAUYVI010000007">
    <property type="protein sequence ID" value="MDQ7250540.1"/>
    <property type="molecule type" value="Genomic_DNA"/>
</dbReference>
<gene>
    <name evidence="1" type="ORF">Q8A70_22820</name>
</gene>
<comment type="caution">
    <text evidence="1">The sequence shown here is derived from an EMBL/GenBank/DDBJ whole genome shotgun (WGS) entry which is preliminary data.</text>
</comment>
<dbReference type="Proteomes" id="UP001230156">
    <property type="component" value="Unassembled WGS sequence"/>
</dbReference>
<keyword evidence="2" id="KW-1185">Reference proteome</keyword>
<reference evidence="2" key="1">
    <citation type="submission" date="2023-08" db="EMBL/GenBank/DDBJ databases">
        <title>Rhodospirillaceae gen. nov., a novel taxon isolated from the Yangtze River Yuezi River estuary sludge.</title>
        <authorList>
            <person name="Ruan L."/>
        </authorList>
    </citation>
    <scope>NUCLEOTIDE SEQUENCE [LARGE SCALE GENOMIC DNA]</scope>
    <source>
        <strain evidence="2">R-7</strain>
    </source>
</reference>
<evidence type="ECO:0000313" key="1">
    <source>
        <dbReference type="EMBL" id="MDQ7250540.1"/>
    </source>
</evidence>
<name>A0ABU0YS47_9PROT</name>
<dbReference type="RefSeq" id="WP_379959942.1">
    <property type="nucleotide sequence ID" value="NZ_JAUYVI010000007.1"/>
</dbReference>
<evidence type="ECO:0000313" key="2">
    <source>
        <dbReference type="Proteomes" id="UP001230156"/>
    </source>
</evidence>
<proteinExistence type="predicted"/>